<dbReference type="AlphaFoldDB" id="A0A9W8NFZ5"/>
<protein>
    <submittedName>
        <fullName evidence="2">Uncharacterized protein</fullName>
    </submittedName>
</protein>
<feature type="transmembrane region" description="Helical" evidence="1">
    <location>
        <begin position="183"/>
        <end position="205"/>
    </location>
</feature>
<evidence type="ECO:0000313" key="3">
    <source>
        <dbReference type="Proteomes" id="UP001148614"/>
    </source>
</evidence>
<dbReference type="EMBL" id="JANPWZ010000571">
    <property type="protein sequence ID" value="KAJ3575032.1"/>
    <property type="molecule type" value="Genomic_DNA"/>
</dbReference>
<sequence length="269" mass="29728">MTWATNPLFTPAEHGDKITTGIESRLQPDNGNTSSPTVPETVPECEEGWEFTAPTDHLTRCQAIYLFVLDGVVAAVLGAGINFGIAYATYHTQDAVRLFILPNALAADAGFTLLAQFIITWIVECFIVNFHLRKGLVPPIGFLREPKNRFMRWYFFLDQKQPQELKGVKPWLALVLSNAIRSLILLAAFFPVVFGASIGFLTLVGTRRGADWYFDVVWAPQVFKLIFGVAVGGTCTPVMAGYWLVRCGWVLKARAGGSGMQPVEQITRA</sequence>
<dbReference type="Proteomes" id="UP001148614">
    <property type="component" value="Unassembled WGS sequence"/>
</dbReference>
<dbReference type="VEuPathDB" id="FungiDB:F4678DRAFT_57637"/>
<feature type="transmembrane region" description="Helical" evidence="1">
    <location>
        <begin position="225"/>
        <end position="245"/>
    </location>
</feature>
<dbReference type="PANTHER" id="PTHR28297:SF1">
    <property type="entry name" value="FUNGAL PROTEIN"/>
    <property type="match status" value="1"/>
</dbReference>
<evidence type="ECO:0000256" key="1">
    <source>
        <dbReference type="SAM" id="Phobius"/>
    </source>
</evidence>
<comment type="caution">
    <text evidence="2">The sequence shown here is derived from an EMBL/GenBank/DDBJ whole genome shotgun (WGS) entry which is preliminary data.</text>
</comment>
<feature type="transmembrane region" description="Helical" evidence="1">
    <location>
        <begin position="110"/>
        <end position="132"/>
    </location>
</feature>
<dbReference type="Pfam" id="PF10445">
    <property type="entry name" value="DUF2456"/>
    <property type="match status" value="1"/>
</dbReference>
<gene>
    <name evidence="2" type="ORF">NPX13_g4169</name>
</gene>
<dbReference type="InterPro" id="IPR018852">
    <property type="entry name" value="DUF2456"/>
</dbReference>
<keyword evidence="1" id="KW-0472">Membrane</keyword>
<proteinExistence type="predicted"/>
<reference evidence="2" key="1">
    <citation type="submission" date="2022-07" db="EMBL/GenBank/DDBJ databases">
        <title>Genome Sequence of Xylaria arbuscula.</title>
        <authorList>
            <person name="Buettner E."/>
        </authorList>
    </citation>
    <scope>NUCLEOTIDE SEQUENCE</scope>
    <source>
        <strain evidence="2">VT107</strain>
    </source>
</reference>
<keyword evidence="1" id="KW-0812">Transmembrane</keyword>
<accession>A0A9W8NFZ5</accession>
<evidence type="ECO:0000313" key="2">
    <source>
        <dbReference type="EMBL" id="KAJ3575032.1"/>
    </source>
</evidence>
<name>A0A9W8NFZ5_9PEZI</name>
<keyword evidence="3" id="KW-1185">Reference proteome</keyword>
<feature type="transmembrane region" description="Helical" evidence="1">
    <location>
        <begin position="64"/>
        <end position="90"/>
    </location>
</feature>
<dbReference type="PANTHER" id="PTHR28297">
    <property type="entry name" value="FUNGAL PROTEIN"/>
    <property type="match status" value="1"/>
</dbReference>
<organism evidence="2 3">
    <name type="scientific">Xylaria arbuscula</name>
    <dbReference type="NCBI Taxonomy" id="114810"/>
    <lineage>
        <taxon>Eukaryota</taxon>
        <taxon>Fungi</taxon>
        <taxon>Dikarya</taxon>
        <taxon>Ascomycota</taxon>
        <taxon>Pezizomycotina</taxon>
        <taxon>Sordariomycetes</taxon>
        <taxon>Xylariomycetidae</taxon>
        <taxon>Xylariales</taxon>
        <taxon>Xylariaceae</taxon>
        <taxon>Xylaria</taxon>
    </lineage>
</organism>
<keyword evidence="1" id="KW-1133">Transmembrane helix</keyword>